<dbReference type="Gene3D" id="3.40.50.300">
    <property type="entry name" value="P-loop containing nucleotide triphosphate hydrolases"/>
    <property type="match status" value="1"/>
</dbReference>
<dbReference type="PANTHER" id="PTHR16305:SF35">
    <property type="entry name" value="TRANSCRIPTIONAL ACTIVATOR DOMAIN"/>
    <property type="match status" value="1"/>
</dbReference>
<evidence type="ECO:0000313" key="5">
    <source>
        <dbReference type="Proteomes" id="UP001151002"/>
    </source>
</evidence>
<comment type="caution">
    <text evidence="4">The sequence shown here is derived from an EMBL/GenBank/DDBJ whole genome shotgun (WGS) entry which is preliminary data.</text>
</comment>
<protein>
    <submittedName>
        <fullName evidence="4">AAA family ATPase</fullName>
    </submittedName>
</protein>
<dbReference type="InterPro" id="IPR000792">
    <property type="entry name" value="Tscrpt_reg_LuxR_C"/>
</dbReference>
<dbReference type="InterPro" id="IPR003593">
    <property type="entry name" value="AAA+_ATPase"/>
</dbReference>
<dbReference type="PROSITE" id="PS00622">
    <property type="entry name" value="HTH_LUXR_1"/>
    <property type="match status" value="1"/>
</dbReference>
<keyword evidence="5" id="KW-1185">Reference proteome</keyword>
<gene>
    <name evidence="4" type="ORF">OWR29_00275</name>
</gene>
<evidence type="ECO:0000313" key="4">
    <source>
        <dbReference type="EMBL" id="MCY1136414.1"/>
    </source>
</evidence>
<dbReference type="EMBL" id="JAPNTZ010000001">
    <property type="protein sequence ID" value="MCY1136414.1"/>
    <property type="molecule type" value="Genomic_DNA"/>
</dbReference>
<dbReference type="PROSITE" id="PS50043">
    <property type="entry name" value="HTH_LUXR_2"/>
    <property type="match status" value="1"/>
</dbReference>
<dbReference type="Pfam" id="PF00196">
    <property type="entry name" value="GerE"/>
    <property type="match status" value="1"/>
</dbReference>
<keyword evidence="1" id="KW-0547">Nucleotide-binding</keyword>
<evidence type="ECO:0000259" key="3">
    <source>
        <dbReference type="PROSITE" id="PS50043"/>
    </source>
</evidence>
<dbReference type="CDD" id="cd06170">
    <property type="entry name" value="LuxR_C_like"/>
    <property type="match status" value="1"/>
</dbReference>
<dbReference type="RefSeq" id="WP_267560137.1">
    <property type="nucleotide sequence ID" value="NZ_JAPNTZ010000001.1"/>
</dbReference>
<name>A0ABT4AQ91_9ACTN</name>
<dbReference type="PANTHER" id="PTHR16305">
    <property type="entry name" value="TESTICULAR SOLUBLE ADENYLYL CYCLASE"/>
    <property type="match status" value="1"/>
</dbReference>
<organism evidence="4 5">
    <name type="scientific">Paractinoplanes pyxinae</name>
    <dbReference type="NCBI Taxonomy" id="2997416"/>
    <lineage>
        <taxon>Bacteria</taxon>
        <taxon>Bacillati</taxon>
        <taxon>Actinomycetota</taxon>
        <taxon>Actinomycetes</taxon>
        <taxon>Micromonosporales</taxon>
        <taxon>Micromonosporaceae</taxon>
        <taxon>Paractinoplanes</taxon>
    </lineage>
</organism>
<reference evidence="4" key="1">
    <citation type="submission" date="2022-11" db="EMBL/GenBank/DDBJ databases">
        <authorList>
            <person name="Somphong A."/>
            <person name="Phongsopitanun W."/>
        </authorList>
    </citation>
    <scope>NUCLEOTIDE SEQUENCE</scope>
    <source>
        <strain evidence="4">Pm04-4</strain>
    </source>
</reference>
<dbReference type="InterPro" id="IPR027417">
    <property type="entry name" value="P-loop_NTPase"/>
</dbReference>
<evidence type="ECO:0000256" key="2">
    <source>
        <dbReference type="ARBA" id="ARBA00022840"/>
    </source>
</evidence>
<dbReference type="Pfam" id="PF13191">
    <property type="entry name" value="AAA_16"/>
    <property type="match status" value="1"/>
</dbReference>
<keyword evidence="2" id="KW-0067">ATP-binding</keyword>
<dbReference type="Gene3D" id="1.10.10.10">
    <property type="entry name" value="Winged helix-like DNA-binding domain superfamily/Winged helix DNA-binding domain"/>
    <property type="match status" value="1"/>
</dbReference>
<dbReference type="SMART" id="SM00421">
    <property type="entry name" value="HTH_LUXR"/>
    <property type="match status" value="1"/>
</dbReference>
<dbReference type="SUPFAM" id="SSF46894">
    <property type="entry name" value="C-terminal effector domain of the bipartite response regulators"/>
    <property type="match status" value="1"/>
</dbReference>
<dbReference type="InterPro" id="IPR016032">
    <property type="entry name" value="Sig_transdc_resp-reg_C-effctor"/>
</dbReference>
<evidence type="ECO:0000256" key="1">
    <source>
        <dbReference type="ARBA" id="ARBA00022741"/>
    </source>
</evidence>
<sequence length="915" mass="96388">MDVDVGGLVGRAAELGCLAALLDEAARDGGALLLTGEPGVGKTALLDAAAGMAAGRGIRVVRGGGVEYESQISFSGLHQLVGPLGAELALLPDSARGVLEVALGNGSGPTPAEMAVLHAALSLFVEAAREQPLLLVVDDLHVLDRASRSVTSFVARRAGGRRIGVLASVRTGIGEPPDRLRLPEMSLAPLAGADAIRLLAHRFSGLPRRVLAKVADQAQGNPLALLEFGALASASGALGIGPTPPGSGPAREVRALYAARVARLPVATRELLLLAALEGSGDVGVLEAAGGAGWLDALGAAERDHLVHAGANGQQVFFRHPLVRSAVVEEATLDQRRAAHRRLAEALADRPERRADHLSMATTTLDEEVARIVEAGARESLRRGDILGAVARLRRAAALSADRAIGSRRLAHAAYIGASVAGHLELSHQLMLELDEPARSRSLPAAAAAGYLSLMTEGDVVTAHKALVEAIGPGRLETAAERDDLSPAVFTLLLVCHYSGRAEDWAPLRRLVATLPPAPASSPVSLVRILEDVGSVPCELLRDLDDQIARLGEVTEADVVIRTALAASYLDRLSGCRPWLTRAVEDGRDSGTVGGALPPLVMSALEDLYAGRWDTARTAAAEIVDLSRDTGYRLLGRVGHYVAALVAAHRGETEACAAHCRELFEWAESRGLGRLGNWAHQALARAALGCSDFETAFAHASAIAAPGELPPYNLEALWTAMDLVEAAHHSGRTPEALKHAAAVRNAGLDRISPRFALATVTVTAMTSPPSEAARLFGQALALPGIELWPFEVARTHLAYGEHLRRQGRRAEARAQLSTAKERFERLGAVPWAGRASAELRATGKSRTGDLTPQEWEVAELAAAGLPTKEIAARLVVSPRTVSAHLYRVFPKLGISSRAALRDALTERRRSARATR</sequence>
<dbReference type="PRINTS" id="PR00038">
    <property type="entry name" value="HTHLUXR"/>
</dbReference>
<dbReference type="Proteomes" id="UP001151002">
    <property type="component" value="Unassembled WGS sequence"/>
</dbReference>
<proteinExistence type="predicted"/>
<dbReference type="InterPro" id="IPR036388">
    <property type="entry name" value="WH-like_DNA-bd_sf"/>
</dbReference>
<dbReference type="SUPFAM" id="SSF52540">
    <property type="entry name" value="P-loop containing nucleoside triphosphate hydrolases"/>
    <property type="match status" value="1"/>
</dbReference>
<dbReference type="SMART" id="SM00382">
    <property type="entry name" value="AAA"/>
    <property type="match status" value="1"/>
</dbReference>
<dbReference type="InterPro" id="IPR041664">
    <property type="entry name" value="AAA_16"/>
</dbReference>
<accession>A0ABT4AQ91</accession>
<feature type="domain" description="HTH luxR-type" evidence="3">
    <location>
        <begin position="843"/>
        <end position="908"/>
    </location>
</feature>